<feature type="domain" description="Uroporphyrinogen decarboxylase (URO-D)" evidence="1">
    <location>
        <begin position="2"/>
        <end position="68"/>
    </location>
</feature>
<dbReference type="AlphaFoldDB" id="X0VMR9"/>
<comment type="caution">
    <text evidence="2">The sequence shown here is derived from an EMBL/GenBank/DDBJ whole genome shotgun (WGS) entry which is preliminary data.</text>
</comment>
<organism evidence="2">
    <name type="scientific">marine sediment metagenome</name>
    <dbReference type="NCBI Taxonomy" id="412755"/>
    <lineage>
        <taxon>unclassified sequences</taxon>
        <taxon>metagenomes</taxon>
        <taxon>ecological metagenomes</taxon>
    </lineage>
</organism>
<feature type="non-terminal residue" evidence="2">
    <location>
        <position position="1"/>
    </location>
</feature>
<dbReference type="InterPro" id="IPR000257">
    <property type="entry name" value="Uroporphyrinogen_deCOase"/>
</dbReference>
<dbReference type="GO" id="GO:0006779">
    <property type="term" value="P:porphyrin-containing compound biosynthetic process"/>
    <property type="evidence" value="ECO:0007669"/>
    <property type="project" value="InterPro"/>
</dbReference>
<dbReference type="GO" id="GO:0004853">
    <property type="term" value="F:uroporphyrinogen decarboxylase activity"/>
    <property type="evidence" value="ECO:0007669"/>
    <property type="project" value="InterPro"/>
</dbReference>
<sequence length="96" mass="10100">CGGRVAVVGNVDCTEVLTHGSPDQVVEAVKETIAKASPGGGHILASSNSIHPAVKPDNYRAMVEAGRRFGAYPLDEAMVAEYRARSYIAPYLDASP</sequence>
<protein>
    <recommendedName>
        <fullName evidence="1">Uroporphyrinogen decarboxylase (URO-D) domain-containing protein</fullName>
    </recommendedName>
</protein>
<name>X0VMR9_9ZZZZ</name>
<proteinExistence type="predicted"/>
<evidence type="ECO:0000259" key="1">
    <source>
        <dbReference type="Pfam" id="PF01208"/>
    </source>
</evidence>
<dbReference type="EMBL" id="BARS01021282">
    <property type="protein sequence ID" value="GAG01856.1"/>
    <property type="molecule type" value="Genomic_DNA"/>
</dbReference>
<dbReference type="SUPFAM" id="SSF51726">
    <property type="entry name" value="UROD/MetE-like"/>
    <property type="match status" value="1"/>
</dbReference>
<reference evidence="2" key="1">
    <citation type="journal article" date="2014" name="Front. Microbiol.">
        <title>High frequency of phylogenetically diverse reductive dehalogenase-homologous genes in deep subseafloor sedimentary metagenomes.</title>
        <authorList>
            <person name="Kawai M."/>
            <person name="Futagami T."/>
            <person name="Toyoda A."/>
            <person name="Takaki Y."/>
            <person name="Nishi S."/>
            <person name="Hori S."/>
            <person name="Arai W."/>
            <person name="Tsubouchi T."/>
            <person name="Morono Y."/>
            <person name="Uchiyama I."/>
            <person name="Ito T."/>
            <person name="Fujiyama A."/>
            <person name="Inagaki F."/>
            <person name="Takami H."/>
        </authorList>
    </citation>
    <scope>NUCLEOTIDE SEQUENCE</scope>
    <source>
        <strain evidence="2">Expedition CK06-06</strain>
    </source>
</reference>
<gene>
    <name evidence="2" type="ORF">S01H1_34208</name>
</gene>
<evidence type="ECO:0000313" key="2">
    <source>
        <dbReference type="EMBL" id="GAG01856.1"/>
    </source>
</evidence>
<accession>X0VMR9</accession>
<dbReference type="InterPro" id="IPR038071">
    <property type="entry name" value="UROD/MetE-like_sf"/>
</dbReference>
<dbReference type="Pfam" id="PF01208">
    <property type="entry name" value="URO-D"/>
    <property type="match status" value="1"/>
</dbReference>
<dbReference type="Gene3D" id="3.20.20.210">
    <property type="match status" value="1"/>
</dbReference>